<dbReference type="EMBL" id="FZOU01000007">
    <property type="protein sequence ID" value="SNT30089.1"/>
    <property type="molecule type" value="Genomic_DNA"/>
</dbReference>
<evidence type="ECO:0000313" key="1">
    <source>
        <dbReference type="EMBL" id="SNT30089.1"/>
    </source>
</evidence>
<dbReference type="Proteomes" id="UP000198356">
    <property type="component" value="Unassembled WGS sequence"/>
</dbReference>
<reference evidence="1 2" key="1">
    <citation type="submission" date="2017-06" db="EMBL/GenBank/DDBJ databases">
        <authorList>
            <person name="Kim H.J."/>
            <person name="Triplett B.A."/>
        </authorList>
    </citation>
    <scope>NUCLEOTIDE SEQUENCE [LARGE SCALE GENOMIC DNA]</scope>
    <source>
        <strain evidence="1 2">DSM 18704</strain>
    </source>
</reference>
<proteinExistence type="predicted"/>
<organism evidence="1 2">
    <name type="scientific">Granulicella rosea</name>
    <dbReference type="NCBI Taxonomy" id="474952"/>
    <lineage>
        <taxon>Bacteria</taxon>
        <taxon>Pseudomonadati</taxon>
        <taxon>Acidobacteriota</taxon>
        <taxon>Terriglobia</taxon>
        <taxon>Terriglobales</taxon>
        <taxon>Acidobacteriaceae</taxon>
        <taxon>Granulicella</taxon>
    </lineage>
</organism>
<dbReference type="AlphaFoldDB" id="A0A239LKA4"/>
<dbReference type="RefSeq" id="WP_142988408.1">
    <property type="nucleotide sequence ID" value="NZ_FZOU01000007.1"/>
</dbReference>
<name>A0A239LKA4_9BACT</name>
<keyword evidence="2" id="KW-1185">Reference proteome</keyword>
<evidence type="ECO:0000313" key="2">
    <source>
        <dbReference type="Proteomes" id="UP000198356"/>
    </source>
</evidence>
<sequence>MELLSVNRLTRAALHHAVPLPREHRPKPRRTKPGRVSKLFTGMMRMVGAAPPASVDISLSTVSLASSFDAYLYAGFAGSPAGMNVSLILDSGNTVLVVPRWEDIAAIPNWQAQYTILGQATEPWGCPANVVQGPIQLLTDTGEPFVIEACVFLACTADSAAGGGRTANFGAGCIEPWTASGWNTPAGIPVTLKSPLAYATGTPFAEFDYATADEVFNAANPQGVSEKSTLRLYGAAPNGYQFLQVVANCPWMALRPKLLKIASTATGWPAPGANAIAMVDSGGTSVYLSDPTGLVYGTIWPPAAANPPWTSGSVNCVSTSANLQISLGDDRGASFTYTIDEAALPASAQGLTLVMCQVNEFMRGQPGMNIGGLSVLAVQLMVDYSAARVGFRALGS</sequence>
<accession>A0A239LKA4</accession>
<protein>
    <recommendedName>
        <fullName evidence="3">Peptidase A1 domain-containing protein</fullName>
    </recommendedName>
</protein>
<evidence type="ECO:0008006" key="3">
    <source>
        <dbReference type="Google" id="ProtNLM"/>
    </source>
</evidence>
<gene>
    <name evidence="1" type="ORF">SAMN05421770_10746</name>
</gene>